<protein>
    <submittedName>
        <fullName evidence="2">Uncharacterized protein</fullName>
    </submittedName>
</protein>
<organism evidence="2">
    <name type="scientific">Oryza sativa subsp. indica</name>
    <name type="common">Rice</name>
    <dbReference type="NCBI Taxonomy" id="39946"/>
    <lineage>
        <taxon>Eukaryota</taxon>
        <taxon>Viridiplantae</taxon>
        <taxon>Streptophyta</taxon>
        <taxon>Embryophyta</taxon>
        <taxon>Tracheophyta</taxon>
        <taxon>Spermatophyta</taxon>
        <taxon>Magnoliopsida</taxon>
        <taxon>Liliopsida</taxon>
        <taxon>Poales</taxon>
        <taxon>Poaceae</taxon>
        <taxon>BOP clade</taxon>
        <taxon>Oryzoideae</taxon>
        <taxon>Oryzeae</taxon>
        <taxon>Oryzinae</taxon>
        <taxon>Oryza</taxon>
        <taxon>Oryza sativa</taxon>
    </lineage>
</organism>
<evidence type="ECO:0000313" key="3">
    <source>
        <dbReference type="EMBL" id="BBD82376.1"/>
    </source>
</evidence>
<dbReference type="EMBL" id="AP011480">
    <property type="protein sequence ID" value="BBD82372.1"/>
    <property type="molecule type" value="Genomic_DNA"/>
</dbReference>
<dbReference type="EMBL" id="AP011481">
    <property type="protein sequence ID" value="BBD82376.1"/>
    <property type="molecule type" value="Genomic_DNA"/>
</dbReference>
<dbReference type="AlphaFoldDB" id="A0A679BBE8"/>
<evidence type="ECO:0000313" key="2">
    <source>
        <dbReference type="EMBL" id="BBD82372.1"/>
    </source>
</evidence>
<reference evidence="3" key="1">
    <citation type="submission" date="2009-05" db="EMBL/GenBank/DDBJ databases">
        <title>Oryza sativa Indica Group genomic DNA, chromosome 11, BAC clone:K0123C06, cultivar:Kasalath.</title>
        <authorList>
            <person name="Matsumoto T."/>
            <person name="Wu J."/>
            <person name="Kanamori H."/>
        </authorList>
    </citation>
    <scope>NUCLEOTIDE SEQUENCE</scope>
</reference>
<gene>
    <name evidence="2" type="primary">K0227H04.41</name>
    <name evidence="3" type="synonym">K0123C06.2</name>
</gene>
<sequence length="88" mass="9660">MGRVGKGAPDGAMKIARTTSPLYGSVQRTSATRDRRRLRPISPIVDRFCHGPPPAAGGRCHCQPSPVPSPSWSIRENRHGSRWSLESR</sequence>
<reference evidence="2" key="2">
    <citation type="submission" date="2009-05" db="EMBL/GenBank/DDBJ databases">
        <title>Oryza sativa Indica Group genomic DNA, chromosome 11, BAC clone:K0227H04, cultivar:Kasalath.</title>
        <authorList>
            <person name="Matsumoto T."/>
            <person name="Wu J."/>
            <person name="Kanamori H."/>
        </authorList>
    </citation>
    <scope>NUCLEOTIDE SEQUENCE</scope>
</reference>
<name>A0A679BBE8_ORYSI</name>
<evidence type="ECO:0000256" key="1">
    <source>
        <dbReference type="SAM" id="MobiDB-lite"/>
    </source>
</evidence>
<accession>A0A679BBE8</accession>
<feature type="region of interest" description="Disordered" evidence="1">
    <location>
        <begin position="24"/>
        <end position="88"/>
    </location>
</feature>
<feature type="compositionally biased region" description="Basic and acidic residues" evidence="1">
    <location>
        <begin position="75"/>
        <end position="88"/>
    </location>
</feature>
<proteinExistence type="predicted"/>